<dbReference type="EMBL" id="CADCXU010003285">
    <property type="protein sequence ID" value="CAA9995300.1"/>
    <property type="molecule type" value="Genomic_DNA"/>
</dbReference>
<keyword evidence="6" id="KW-1185">Reference proteome</keyword>
<feature type="domain" description="PI3K/PI4K catalytic" evidence="4">
    <location>
        <begin position="884"/>
        <end position="1153"/>
    </location>
</feature>
<dbReference type="SMART" id="SM00146">
    <property type="entry name" value="PI3Kc"/>
    <property type="match status" value="1"/>
</dbReference>
<accession>A0A6H5FYZ5</accession>
<evidence type="ECO:0000313" key="5">
    <source>
        <dbReference type="EMBL" id="CAA9995300.1"/>
    </source>
</evidence>
<feature type="region of interest" description="Disordered" evidence="3">
    <location>
        <begin position="472"/>
        <end position="491"/>
    </location>
</feature>
<dbReference type="GO" id="GO:0004674">
    <property type="term" value="F:protein serine/threonine kinase activity"/>
    <property type="evidence" value="ECO:0007669"/>
    <property type="project" value="InterPro"/>
</dbReference>
<dbReference type="PANTHER" id="PTHR37079:SF4">
    <property type="entry name" value="SERINE_THREONINE-PROTEIN KINASE ATM"/>
    <property type="match status" value="1"/>
</dbReference>
<dbReference type="Gene3D" id="3.30.1010.10">
    <property type="entry name" value="Phosphatidylinositol 3-kinase Catalytic Subunit, Chain A, domain 4"/>
    <property type="match status" value="1"/>
</dbReference>
<dbReference type="PANTHER" id="PTHR37079">
    <property type="entry name" value="SERINE/THREONINE-PROTEIN KINASE ATM"/>
    <property type="match status" value="1"/>
</dbReference>
<dbReference type="GO" id="GO:0006974">
    <property type="term" value="P:DNA damage response"/>
    <property type="evidence" value="ECO:0007669"/>
    <property type="project" value="InterPro"/>
</dbReference>
<sequence>MGRDDSTETKPRARPRKQYISTKEVCTAPVIELTSSSDDESPPPPQKTKPKPSRPSQARNLAPMTRTATPVMRTVAPVTRTATPVRRPPSYPPTKPPILGKRTSQSPAKSAVSRFSNLRDLKTQKLSDREKLLSILENDGDIGELPVKKVEKYETLGNIKGESVKDNLLESIEDELRHIHEPVDKISPDRKTPASVLEQTAFKKVTGASKDVKRTHVIGKTITKNHLPYPVRGVRETFEEAFASSIQEDLRKNENSTSASAVRKDARRFMEKVDSRFRDKTAEKPTEKTRVLSPSEIQLPPEVLEAIKKRTNLGRIEKIVEKTDGNHKSKYIVIFNKGSAKKRSSGERDIESLLNSIPSKQSPTKITKFSDRTEPEPKRGIVKVSNTIVAKSPHKPVSSPAATVVPSKRGVFEKSLPSLDLKRDYNALIEKRIKTPIVRKFDERKSASLLLSPDQRRAQIVKLSDKKETQRVREEPVRFTESPLSHEPWDPDGKDGFEKYFKVIDRLVEHHDSVDESDSDSNEPVMFSHFKSLDSDRVMTISKNQRPEDKISVNNIADTIRQEFPKWKVEQVDGSDTICLVQMAMGVRARTSMKKQIKIDSDYNVTVIVDHMNIPEYEGIKIATVPPARRCLSEELDSRTGIARVDSDMEATISLLVEIYKQAMIVLENLLYKVTEEKLLSDDMLTLVYTLLKTWYKQHDEIIRLLNFMRGDNVKLLLGKDIDKVLIAVYQRLHDERHFTRLCGDLNGAKFPQSGHSSIKFSTVRNICRYLEVSELAAVCLGEIGPRDLTTLVLKPQPRYRPPALPKALVTMLLPLLCFAIISDYSSLLYSGIMSVIKESCQDTRDLYVTKARNFVVENYLSHASLEVANSLYEPLSKLQIGQFEPKFSLVGGINSPKKIYCRCSDGIVYVQLVKGEDDLRQDAGMQQVFGIMNILLRNEETTCKRRLLIRTYKVVPTSQKSGVIEWVTNTQPLGEYLVSSSSQKGAHERFRPNDMTPYEARKLIAQAHTDKKLTRDIVDGMGVSGTEGIFRRCCEETLSVLRKAKVPIMTTLEVFLYDPLATWEASVKKVAAKRNQRDHSDTVQINCLQTGSGLALETWGVRWASSRTASSSVSPPLVGSLRNLPTCSRHAVHPSSYLECSKGLCEKNSKIT</sequence>
<evidence type="ECO:0000259" key="4">
    <source>
        <dbReference type="PROSITE" id="PS50290"/>
    </source>
</evidence>
<evidence type="ECO:0000256" key="2">
    <source>
        <dbReference type="ARBA" id="ARBA00022777"/>
    </source>
</evidence>
<dbReference type="InterPro" id="IPR000403">
    <property type="entry name" value="PI3/4_kinase_cat_dom"/>
</dbReference>
<evidence type="ECO:0000256" key="1">
    <source>
        <dbReference type="ARBA" id="ARBA00022679"/>
    </source>
</evidence>
<reference evidence="5 6" key="1">
    <citation type="submission" date="2020-02" db="EMBL/GenBank/DDBJ databases">
        <authorList>
            <person name="Ferguson B K."/>
        </authorList>
    </citation>
    <scope>NUCLEOTIDE SEQUENCE [LARGE SCALE GENOMIC DNA]</scope>
</reference>
<dbReference type="PROSITE" id="PS00915">
    <property type="entry name" value="PI3_4_KINASE_1"/>
    <property type="match status" value="1"/>
</dbReference>
<keyword evidence="2" id="KW-0418">Kinase</keyword>
<dbReference type="InterPro" id="IPR036940">
    <property type="entry name" value="PI3/4_kinase_cat_sf"/>
</dbReference>
<feature type="compositionally biased region" description="Pro residues" evidence="3">
    <location>
        <begin position="86"/>
        <end position="96"/>
    </location>
</feature>
<dbReference type="Proteomes" id="UP000479000">
    <property type="component" value="Unassembled WGS sequence"/>
</dbReference>
<organism evidence="5 6">
    <name type="scientific">Nesidiocoris tenuis</name>
    <dbReference type="NCBI Taxonomy" id="355587"/>
    <lineage>
        <taxon>Eukaryota</taxon>
        <taxon>Metazoa</taxon>
        <taxon>Ecdysozoa</taxon>
        <taxon>Arthropoda</taxon>
        <taxon>Hexapoda</taxon>
        <taxon>Insecta</taxon>
        <taxon>Pterygota</taxon>
        <taxon>Neoptera</taxon>
        <taxon>Paraneoptera</taxon>
        <taxon>Hemiptera</taxon>
        <taxon>Heteroptera</taxon>
        <taxon>Panheteroptera</taxon>
        <taxon>Cimicomorpha</taxon>
        <taxon>Miridae</taxon>
        <taxon>Dicyphina</taxon>
        <taxon>Nesidiocoris</taxon>
    </lineage>
</organism>
<feature type="region of interest" description="Disordered" evidence="3">
    <location>
        <begin position="1"/>
        <end position="116"/>
    </location>
</feature>
<evidence type="ECO:0000256" key="3">
    <source>
        <dbReference type="SAM" id="MobiDB-lite"/>
    </source>
</evidence>
<evidence type="ECO:0000313" key="6">
    <source>
        <dbReference type="Proteomes" id="UP000479000"/>
    </source>
</evidence>
<proteinExistence type="predicted"/>
<dbReference type="SUPFAM" id="SSF56112">
    <property type="entry name" value="Protein kinase-like (PK-like)"/>
    <property type="match status" value="1"/>
</dbReference>
<name>A0A6H5FYZ5_9HEMI</name>
<dbReference type="InterPro" id="IPR018936">
    <property type="entry name" value="PI3/4_kinase_CS"/>
</dbReference>
<dbReference type="AlphaFoldDB" id="A0A6H5FYZ5"/>
<dbReference type="OrthoDB" id="6631342at2759"/>
<feature type="compositionally biased region" description="Low complexity" evidence="3">
    <location>
        <begin position="67"/>
        <end position="85"/>
    </location>
</feature>
<dbReference type="Pfam" id="PF00454">
    <property type="entry name" value="PI3_PI4_kinase"/>
    <property type="match status" value="2"/>
</dbReference>
<dbReference type="InterPro" id="IPR011009">
    <property type="entry name" value="Kinase-like_dom_sf"/>
</dbReference>
<dbReference type="InterPro" id="IPR038980">
    <property type="entry name" value="ATM_plant"/>
</dbReference>
<feature type="compositionally biased region" description="Basic and acidic residues" evidence="3">
    <location>
        <begin position="1"/>
        <end position="11"/>
    </location>
</feature>
<gene>
    <name evidence="5" type="ORF">NTEN_LOCUS2091</name>
</gene>
<protein>
    <recommendedName>
        <fullName evidence="4">PI3K/PI4K catalytic domain-containing protein</fullName>
    </recommendedName>
</protein>
<feature type="compositionally biased region" description="Polar residues" evidence="3">
    <location>
        <begin position="102"/>
        <end position="116"/>
    </location>
</feature>
<keyword evidence="1" id="KW-0808">Transferase</keyword>
<dbReference type="Gene3D" id="1.10.1070.11">
    <property type="entry name" value="Phosphatidylinositol 3-/4-kinase, catalytic domain"/>
    <property type="match status" value="1"/>
</dbReference>
<dbReference type="PROSITE" id="PS50290">
    <property type="entry name" value="PI3_4_KINASE_3"/>
    <property type="match status" value="1"/>
</dbReference>